<dbReference type="InterPro" id="IPR036165">
    <property type="entry name" value="YefM-like_sf"/>
</dbReference>
<dbReference type="Gene3D" id="3.40.1620.10">
    <property type="entry name" value="YefM-like domain"/>
    <property type="match status" value="1"/>
</dbReference>
<dbReference type="EMBL" id="NVVJ01000026">
    <property type="protein sequence ID" value="PCJ24467.1"/>
    <property type="molecule type" value="Genomic_DNA"/>
</dbReference>
<dbReference type="SUPFAM" id="SSF143120">
    <property type="entry name" value="YefM-like"/>
    <property type="match status" value="1"/>
</dbReference>
<sequence length="75" mass="8549">MERISKTEFKAHALEVLRNIEQSGESRIITDRGKPTLEIRKLRKQKASPLELLKGTIVKYEDATAPVADDDWKNA</sequence>
<evidence type="ECO:0000313" key="3">
    <source>
        <dbReference type="Proteomes" id="UP000218327"/>
    </source>
</evidence>
<evidence type="ECO:0000256" key="1">
    <source>
        <dbReference type="ARBA" id="ARBA00009981"/>
    </source>
</evidence>
<protein>
    <submittedName>
        <fullName evidence="2">Prevent-host-death protein</fullName>
    </submittedName>
</protein>
<name>A0A2A5AYS4_9GAMM</name>
<comment type="caution">
    <text evidence="2">The sequence shown here is derived from an EMBL/GenBank/DDBJ whole genome shotgun (WGS) entry which is preliminary data.</text>
</comment>
<gene>
    <name evidence="2" type="ORF">COA96_09475</name>
</gene>
<proteinExistence type="inferred from homology"/>
<dbReference type="Proteomes" id="UP000218327">
    <property type="component" value="Unassembled WGS sequence"/>
</dbReference>
<organism evidence="2 3">
    <name type="scientific">SAR86 cluster bacterium</name>
    <dbReference type="NCBI Taxonomy" id="2030880"/>
    <lineage>
        <taxon>Bacteria</taxon>
        <taxon>Pseudomonadati</taxon>
        <taxon>Pseudomonadota</taxon>
        <taxon>Gammaproteobacteria</taxon>
        <taxon>SAR86 cluster</taxon>
    </lineage>
</organism>
<comment type="similarity">
    <text evidence="1">Belongs to the phD/YefM antitoxin family.</text>
</comment>
<evidence type="ECO:0000313" key="2">
    <source>
        <dbReference type="EMBL" id="PCJ24467.1"/>
    </source>
</evidence>
<accession>A0A2A5AYS4</accession>
<dbReference type="AlphaFoldDB" id="A0A2A5AYS4"/>
<reference evidence="3" key="1">
    <citation type="submission" date="2017-08" db="EMBL/GenBank/DDBJ databases">
        <title>A dynamic microbial community with high functional redundancy inhabits the cold, oxic subseafloor aquifer.</title>
        <authorList>
            <person name="Tully B.J."/>
            <person name="Wheat C.G."/>
            <person name="Glazer B.T."/>
            <person name="Huber J.A."/>
        </authorList>
    </citation>
    <scope>NUCLEOTIDE SEQUENCE [LARGE SCALE GENOMIC DNA]</scope>
</reference>